<feature type="compositionally biased region" description="Basic and acidic residues" evidence="6">
    <location>
        <begin position="542"/>
        <end position="554"/>
    </location>
</feature>
<dbReference type="GO" id="GO:0017004">
    <property type="term" value="P:cytochrome complex assembly"/>
    <property type="evidence" value="ECO:0007669"/>
    <property type="project" value="UniProtKB-KW"/>
</dbReference>
<keyword evidence="2 7" id="KW-0812">Transmembrane</keyword>
<evidence type="ECO:0000256" key="2">
    <source>
        <dbReference type="ARBA" id="ARBA00022692"/>
    </source>
</evidence>
<evidence type="ECO:0000256" key="4">
    <source>
        <dbReference type="ARBA" id="ARBA00022989"/>
    </source>
</evidence>
<dbReference type="PANTHER" id="PTHR31566">
    <property type="entry name" value="CYTOCHROME C BIOGENESIS PROTEIN CCS1, CHLOROPLASTIC"/>
    <property type="match status" value="1"/>
</dbReference>
<organism evidence="9 10">
    <name type="scientific">Auraticoccus monumenti</name>
    <dbReference type="NCBI Taxonomy" id="675864"/>
    <lineage>
        <taxon>Bacteria</taxon>
        <taxon>Bacillati</taxon>
        <taxon>Actinomycetota</taxon>
        <taxon>Actinomycetes</taxon>
        <taxon>Propionibacteriales</taxon>
        <taxon>Propionibacteriaceae</taxon>
        <taxon>Auraticoccus</taxon>
    </lineage>
</organism>
<feature type="transmembrane region" description="Helical" evidence="7">
    <location>
        <begin position="107"/>
        <end position="125"/>
    </location>
</feature>
<accession>A0A1G6RID4</accession>
<evidence type="ECO:0000313" key="10">
    <source>
        <dbReference type="Proteomes" id="UP000198546"/>
    </source>
</evidence>
<evidence type="ECO:0000313" key="9">
    <source>
        <dbReference type="EMBL" id="SDD04420.1"/>
    </source>
</evidence>
<name>A0A1G6RID4_9ACTN</name>
<keyword evidence="5 7" id="KW-0472">Membrane</keyword>
<keyword evidence="4 7" id="KW-1133">Transmembrane helix</keyword>
<feature type="transmembrane region" description="Helical" evidence="7">
    <location>
        <begin position="53"/>
        <end position="70"/>
    </location>
</feature>
<evidence type="ECO:0000256" key="1">
    <source>
        <dbReference type="ARBA" id="ARBA00004141"/>
    </source>
</evidence>
<dbReference type="InterPro" id="IPR007816">
    <property type="entry name" value="ResB-like_domain"/>
</dbReference>
<keyword evidence="10" id="KW-1185">Reference proteome</keyword>
<dbReference type="EMBL" id="LT629688">
    <property type="protein sequence ID" value="SDD04420.1"/>
    <property type="molecule type" value="Genomic_DNA"/>
</dbReference>
<dbReference type="STRING" id="675864.SAMN04489747_0035"/>
<dbReference type="PANTHER" id="PTHR31566:SF0">
    <property type="entry name" value="CYTOCHROME C BIOGENESIS PROTEIN CCS1, CHLOROPLASTIC"/>
    <property type="match status" value="1"/>
</dbReference>
<feature type="transmembrane region" description="Helical" evidence="7">
    <location>
        <begin position="198"/>
        <end position="219"/>
    </location>
</feature>
<evidence type="ECO:0000256" key="3">
    <source>
        <dbReference type="ARBA" id="ARBA00022748"/>
    </source>
</evidence>
<feature type="compositionally biased region" description="Low complexity" evidence="6">
    <location>
        <begin position="1"/>
        <end position="11"/>
    </location>
</feature>
<dbReference type="GO" id="GO:0016020">
    <property type="term" value="C:membrane"/>
    <property type="evidence" value="ECO:0007669"/>
    <property type="project" value="UniProtKB-SubCell"/>
</dbReference>
<evidence type="ECO:0000256" key="7">
    <source>
        <dbReference type="SAM" id="Phobius"/>
    </source>
</evidence>
<protein>
    <submittedName>
        <fullName evidence="9">Cytochrome c biogenesis protein</fullName>
    </submittedName>
</protein>
<dbReference type="Pfam" id="PF05140">
    <property type="entry name" value="ResB"/>
    <property type="match status" value="1"/>
</dbReference>
<feature type="region of interest" description="Disordered" evidence="6">
    <location>
        <begin position="1"/>
        <end position="30"/>
    </location>
</feature>
<comment type="subcellular location">
    <subcellularLocation>
        <location evidence="1">Membrane</location>
        <topology evidence="1">Multi-pass membrane protein</topology>
    </subcellularLocation>
</comment>
<evidence type="ECO:0000256" key="5">
    <source>
        <dbReference type="ARBA" id="ARBA00023136"/>
    </source>
</evidence>
<feature type="transmembrane region" description="Helical" evidence="7">
    <location>
        <begin position="467"/>
        <end position="488"/>
    </location>
</feature>
<sequence>MSGTTDQQPDVVTDDTAPEPHRDRRPATEAPRSLRPVEWLRWLWTNLTSMRTALTLLLALAVAAIPGALLPQRPTAPFEVSAWIEESPALGRFYDAIGLFDVYASPWFSAIYLLLFVSLVGCIVPRTRVYWRALRAQPPRTPRNLRRLPAAATTTSDAAPAEVLEAAAAALRRKRFRVQVREDSVAAERGHLREAGNLVFHLSLVVLLIGLAVGALGGYRGNVVVPVGQGFANTISQYDDITAGGRFDPTGLPPFSLVVNQFTAEFETGPVQMGAARVFDADLTVTESPGEQPYDFNLEVNRPLTIDGTDVHLTGHGYAPRVTVRDGNGDVAFSGLVPFLPQDGNFTSAGAIKAPDARPERLAFQGFFLPTAQVDELGPRSLFPDAFAPELFLNAWYGPPKEETGAPENVYSLDITGLEKVLTEDGTDTLRIRLAPGESVTLPDGRGSITMDGWERWVKLQVSSTPALPLTLGAVVAAVTGLCLSLFVRPRRIWVRARAGTSGETEIEVGGLDRADARTGLDEDVAQLAQQLGADENGPGDGAERRPGQGEDER</sequence>
<gene>
    <name evidence="9" type="ORF">SAMN04489747_0035</name>
</gene>
<reference evidence="9 10" key="1">
    <citation type="submission" date="2016-10" db="EMBL/GenBank/DDBJ databases">
        <authorList>
            <person name="de Groot N.N."/>
        </authorList>
    </citation>
    <scope>NUCLEOTIDE SEQUENCE [LARGE SCALE GENOMIC DNA]</scope>
    <source>
        <strain evidence="9 10">MON 2.2</strain>
    </source>
</reference>
<proteinExistence type="predicted"/>
<evidence type="ECO:0000259" key="8">
    <source>
        <dbReference type="Pfam" id="PF05140"/>
    </source>
</evidence>
<dbReference type="Proteomes" id="UP000198546">
    <property type="component" value="Chromosome i"/>
</dbReference>
<feature type="compositionally biased region" description="Basic and acidic residues" evidence="6">
    <location>
        <begin position="18"/>
        <end position="27"/>
    </location>
</feature>
<feature type="domain" description="ResB-like" evidence="8">
    <location>
        <begin position="50"/>
        <end position="518"/>
    </location>
</feature>
<dbReference type="InterPro" id="IPR023494">
    <property type="entry name" value="Cyt_c_bgen_Ccs1/CcsB/ResB"/>
</dbReference>
<feature type="region of interest" description="Disordered" evidence="6">
    <location>
        <begin position="530"/>
        <end position="554"/>
    </location>
</feature>
<keyword evidence="3" id="KW-0201">Cytochrome c-type biogenesis</keyword>
<evidence type="ECO:0000256" key="6">
    <source>
        <dbReference type="SAM" id="MobiDB-lite"/>
    </source>
</evidence>
<dbReference type="AlphaFoldDB" id="A0A1G6RID4"/>